<evidence type="ECO:0000313" key="2">
    <source>
        <dbReference type="RefSeq" id="XP_010251675.1"/>
    </source>
</evidence>
<dbReference type="AlphaFoldDB" id="A0A1U7ZJA8"/>
<name>A0A1U7ZJA8_NELNU</name>
<dbReference type="InterPro" id="IPR025886">
    <property type="entry name" value="PP2-like"/>
</dbReference>
<dbReference type="Proteomes" id="UP000189703">
    <property type="component" value="Unplaced"/>
</dbReference>
<sequence>MACLENPSALLPPCLFPRKKTLVPTSESGDDHEKLLPPDYQEILKRSGSQVNSWTKKEIYRNLCDGILIDGDRKFFSLEKSTGKKCCLLSARELEIIWENDNRYWDWIPSTESRFKEVVHLKEVWWMDITAAIPSRMLSPETNYVACLVVNFDRGAYGLDREPWEIKVSYRGKILSQSRQNIACNVKEGVDPRVALQIKRLHFLHRIKMLPNPPSEPDIKYPCRRDGSQWLEIELGEFTTEGDDGEVVINVKETSNYNRKTGITIEGVEFRPQHGHTH</sequence>
<proteinExistence type="predicted"/>
<gene>
    <name evidence="2" type="primary">LOC104593498</name>
</gene>
<accession>A0A1U7ZJA8</accession>
<protein>
    <submittedName>
        <fullName evidence="2">F-box protein PP2-B15-like</fullName>
    </submittedName>
</protein>
<dbReference type="KEGG" id="nnu:104593498"/>
<keyword evidence="1" id="KW-1185">Reference proteome</keyword>
<dbReference type="RefSeq" id="XP_010251675.1">
    <property type="nucleotide sequence ID" value="XM_010253373.2"/>
</dbReference>
<dbReference type="PANTHER" id="PTHR32278:SF11">
    <property type="entry name" value="F-BOX DOMAIN-CONTAINING PROTEIN"/>
    <property type="match status" value="1"/>
</dbReference>
<dbReference type="Pfam" id="PF14299">
    <property type="entry name" value="PP2"/>
    <property type="match status" value="1"/>
</dbReference>
<dbReference type="GeneID" id="104593498"/>
<reference evidence="2" key="1">
    <citation type="submission" date="2025-08" db="UniProtKB">
        <authorList>
            <consortium name="RefSeq"/>
        </authorList>
    </citation>
    <scope>IDENTIFICATION</scope>
</reference>
<dbReference type="InParanoid" id="A0A1U7ZJA8"/>
<evidence type="ECO:0000313" key="1">
    <source>
        <dbReference type="Proteomes" id="UP000189703"/>
    </source>
</evidence>
<organism evidence="1 2">
    <name type="scientific">Nelumbo nucifera</name>
    <name type="common">Sacred lotus</name>
    <dbReference type="NCBI Taxonomy" id="4432"/>
    <lineage>
        <taxon>Eukaryota</taxon>
        <taxon>Viridiplantae</taxon>
        <taxon>Streptophyta</taxon>
        <taxon>Embryophyta</taxon>
        <taxon>Tracheophyta</taxon>
        <taxon>Spermatophyta</taxon>
        <taxon>Magnoliopsida</taxon>
        <taxon>Proteales</taxon>
        <taxon>Nelumbonaceae</taxon>
        <taxon>Nelumbo</taxon>
    </lineage>
</organism>
<dbReference type="PANTHER" id="PTHR32278">
    <property type="entry name" value="F-BOX DOMAIN-CONTAINING PROTEIN"/>
    <property type="match status" value="1"/>
</dbReference>